<dbReference type="SMART" id="SM01321">
    <property type="entry name" value="Y1_Tnp"/>
    <property type="match status" value="1"/>
</dbReference>
<protein>
    <submittedName>
        <fullName evidence="2">IS200/IS605 family transposase</fullName>
    </submittedName>
</protein>
<dbReference type="Proteomes" id="UP001225761">
    <property type="component" value="Unassembled WGS sequence"/>
</dbReference>
<dbReference type="PANTHER" id="PTHR33360">
    <property type="entry name" value="TRANSPOSASE FOR INSERTION SEQUENCE ELEMENT IS200"/>
    <property type="match status" value="1"/>
</dbReference>
<proteinExistence type="predicted"/>
<evidence type="ECO:0000313" key="3">
    <source>
        <dbReference type="Proteomes" id="UP001225761"/>
    </source>
</evidence>
<dbReference type="NCBIfam" id="NF033573">
    <property type="entry name" value="transpos_IS200"/>
    <property type="match status" value="1"/>
</dbReference>
<dbReference type="PANTHER" id="PTHR33360:SF2">
    <property type="entry name" value="TRANSPOSASE FOR INSERTION SEQUENCE ELEMENT IS200"/>
    <property type="match status" value="1"/>
</dbReference>
<keyword evidence="3" id="KW-1185">Reference proteome</keyword>
<sequence length="154" mass="17943">MANTYSQVNIHCVFAVKGRENIISKALQKRLFEYISGILSGKNAYPLAVGGWKDHIHILFELPTDKNIAEIVREVKASSTNWINSLGLIKGKFSWQAGYGAFSYAKSQRNNVINYILNQEQHHRVKTFKEEYLEILQKFEIDFNEQFVFEFYEE</sequence>
<gene>
    <name evidence="2" type="primary">tnpA</name>
    <name evidence="2" type="ORF">QM481_03485</name>
</gene>
<reference evidence="2 3" key="1">
    <citation type="submission" date="2023-05" db="EMBL/GenBank/DDBJ databases">
        <title>Novel species of genus Flectobacillus isolated from stream in China.</title>
        <authorList>
            <person name="Lu H."/>
        </authorList>
    </citation>
    <scope>NUCLEOTIDE SEQUENCE [LARGE SCALE GENOMIC DNA]</scope>
    <source>
        <strain evidence="2 3">LFS242W</strain>
    </source>
</reference>
<dbReference type="Pfam" id="PF01797">
    <property type="entry name" value="Y1_Tnp"/>
    <property type="match status" value="1"/>
</dbReference>
<name>A0ABT6YXH2_9BACT</name>
<dbReference type="InterPro" id="IPR036515">
    <property type="entry name" value="Transposase_17_sf"/>
</dbReference>
<dbReference type="RefSeq" id="WP_283380664.1">
    <property type="nucleotide sequence ID" value="NZ_JASHIE010000002.1"/>
</dbReference>
<dbReference type="EMBL" id="JASHIE010000002">
    <property type="protein sequence ID" value="MDI9873571.1"/>
    <property type="molecule type" value="Genomic_DNA"/>
</dbReference>
<dbReference type="Gene3D" id="3.30.70.1290">
    <property type="entry name" value="Transposase IS200-like"/>
    <property type="match status" value="1"/>
</dbReference>
<feature type="domain" description="Transposase IS200-like" evidence="1">
    <location>
        <begin position="5"/>
        <end position="119"/>
    </location>
</feature>
<evidence type="ECO:0000259" key="1">
    <source>
        <dbReference type="SMART" id="SM01321"/>
    </source>
</evidence>
<dbReference type="SUPFAM" id="SSF143422">
    <property type="entry name" value="Transposase IS200-like"/>
    <property type="match status" value="1"/>
</dbReference>
<comment type="caution">
    <text evidence="2">The sequence shown here is derived from an EMBL/GenBank/DDBJ whole genome shotgun (WGS) entry which is preliminary data.</text>
</comment>
<evidence type="ECO:0000313" key="2">
    <source>
        <dbReference type="EMBL" id="MDI9873571.1"/>
    </source>
</evidence>
<accession>A0ABT6YXH2</accession>
<dbReference type="InterPro" id="IPR002686">
    <property type="entry name" value="Transposase_17"/>
</dbReference>
<organism evidence="2 3">
    <name type="scientific">Flectobacillus rivi</name>
    <dbReference type="NCBI Taxonomy" id="2984209"/>
    <lineage>
        <taxon>Bacteria</taxon>
        <taxon>Pseudomonadati</taxon>
        <taxon>Bacteroidota</taxon>
        <taxon>Cytophagia</taxon>
        <taxon>Cytophagales</taxon>
        <taxon>Flectobacillaceae</taxon>
        <taxon>Flectobacillus</taxon>
    </lineage>
</organism>